<dbReference type="InterPro" id="IPR013131">
    <property type="entry name" value="Mannitol_DH_N"/>
</dbReference>
<reference evidence="5 6" key="1">
    <citation type="submission" date="2020-09" db="EMBL/GenBank/DDBJ databases">
        <title>Sphingomonas sp., a new species isolated from pork steak.</title>
        <authorList>
            <person name="Heidler von Heilborn D."/>
        </authorList>
    </citation>
    <scope>NUCLEOTIDE SEQUENCE [LARGE SCALE GENOMIC DNA]</scope>
    <source>
        <strain evidence="6">S8-3T</strain>
    </source>
</reference>
<dbReference type="Proteomes" id="UP000516148">
    <property type="component" value="Chromosome"/>
</dbReference>
<keyword evidence="1" id="KW-0560">Oxidoreductase</keyword>
<dbReference type="InterPro" id="IPR050988">
    <property type="entry name" value="Mannitol_DH/Oxidoreductase"/>
</dbReference>
<dbReference type="RefSeq" id="WP_187762260.1">
    <property type="nucleotide sequence ID" value="NZ_CP061038.1"/>
</dbReference>
<keyword evidence="2" id="KW-0520">NAD</keyword>
<dbReference type="PRINTS" id="PR00084">
    <property type="entry name" value="MTLDHDRGNASE"/>
</dbReference>
<evidence type="ECO:0000259" key="3">
    <source>
        <dbReference type="Pfam" id="PF01232"/>
    </source>
</evidence>
<dbReference type="GO" id="GO:0019594">
    <property type="term" value="P:mannitol metabolic process"/>
    <property type="evidence" value="ECO:0007669"/>
    <property type="project" value="InterPro"/>
</dbReference>
<dbReference type="InterPro" id="IPR036291">
    <property type="entry name" value="NAD(P)-bd_dom_sf"/>
</dbReference>
<dbReference type="SUPFAM" id="SSF48179">
    <property type="entry name" value="6-phosphogluconate dehydrogenase C-terminal domain-like"/>
    <property type="match status" value="1"/>
</dbReference>
<dbReference type="InterPro" id="IPR013118">
    <property type="entry name" value="Mannitol_DH_C"/>
</dbReference>
<dbReference type="SUPFAM" id="SSF51735">
    <property type="entry name" value="NAD(P)-binding Rossmann-fold domains"/>
    <property type="match status" value="1"/>
</dbReference>
<dbReference type="Gene3D" id="1.10.1040.10">
    <property type="entry name" value="N-(1-d-carboxylethyl)-l-norvaline Dehydrogenase, domain 2"/>
    <property type="match status" value="1"/>
</dbReference>
<evidence type="ECO:0000313" key="5">
    <source>
        <dbReference type="EMBL" id="QNQ09952.1"/>
    </source>
</evidence>
<feature type="domain" description="Mannitol dehydrogenase N-terminal" evidence="3">
    <location>
        <begin position="29"/>
        <end position="254"/>
    </location>
</feature>
<evidence type="ECO:0000256" key="1">
    <source>
        <dbReference type="ARBA" id="ARBA00023002"/>
    </source>
</evidence>
<dbReference type="AlphaFoldDB" id="A0A7H0LJU9"/>
<dbReference type="InterPro" id="IPR023027">
    <property type="entry name" value="Mannitol_DH_CS"/>
</dbReference>
<dbReference type="Pfam" id="PF08125">
    <property type="entry name" value="Mannitol_dh_C"/>
    <property type="match status" value="1"/>
</dbReference>
<dbReference type="KEGG" id="spap:H3Z74_01465"/>
<accession>A0A7H0LJU9</accession>
<dbReference type="Gene3D" id="3.40.50.720">
    <property type="entry name" value="NAD(P)-binding Rossmann-like Domain"/>
    <property type="match status" value="1"/>
</dbReference>
<dbReference type="InterPro" id="IPR013328">
    <property type="entry name" value="6PGD_dom2"/>
</dbReference>
<protein>
    <submittedName>
        <fullName evidence="5">Mannitol dehydrogenase family protein</fullName>
    </submittedName>
</protein>
<dbReference type="PANTHER" id="PTHR43362">
    <property type="entry name" value="MANNITOL DEHYDROGENASE DSF1-RELATED"/>
    <property type="match status" value="1"/>
</dbReference>
<dbReference type="InterPro" id="IPR000669">
    <property type="entry name" value="Mannitol_DH"/>
</dbReference>
<evidence type="ECO:0000256" key="2">
    <source>
        <dbReference type="ARBA" id="ARBA00023027"/>
    </source>
</evidence>
<evidence type="ECO:0000259" key="4">
    <source>
        <dbReference type="Pfam" id="PF08125"/>
    </source>
</evidence>
<dbReference type="PANTHER" id="PTHR43362:SF1">
    <property type="entry name" value="MANNITOL DEHYDROGENASE 2-RELATED"/>
    <property type="match status" value="1"/>
</dbReference>
<sequence length="469" mass="49890">MTRLSTATLPGLRAGIERPRYDRAGVRTGVVHLGIGAFHRAHQAFFFEHALNAGDLRWGVTGASLRSPAAHEALAPQDGLYSVVTRDGADERVQVVGAVRDVLVAPQDPAALVARLAARDTHIVTLTITEKGYASSASDSAAGYLAAALAQRRANGIDPFTAISCDNLSDNGGRLKQAVLAAVPKGDLALADWIEHQVAFPSSMVDRIVPATLEDDIARLTARIGVEDRAMVKTEPFRQWVIEDRFSGPRPDLSAAGVQLTADVAPWEEAKLRLLNGSHSAIAYLGGLAGIDFVHEVIALPAARALVETLMDETAATLAPPPGLDLPAYRAALLARFANPALQHRTRQIAMDGSQKLPQRLLAPILARLDRGRAAPALTLAVAAWMAWTGGRNDLGAVHGVEDPLAMVIADALGNATAPEDRVAALLSLRQIFPARLADEQAFRKALIADLALLQDQGARAAFERFSGR</sequence>
<keyword evidence="6" id="KW-1185">Reference proteome</keyword>
<evidence type="ECO:0000313" key="6">
    <source>
        <dbReference type="Proteomes" id="UP000516148"/>
    </source>
</evidence>
<name>A0A7H0LJU9_9SPHN</name>
<gene>
    <name evidence="5" type="ORF">H3Z74_01465</name>
</gene>
<proteinExistence type="predicted"/>
<feature type="domain" description="Mannitol dehydrogenase C-terminal" evidence="4">
    <location>
        <begin position="263"/>
        <end position="451"/>
    </location>
</feature>
<dbReference type="Pfam" id="PF01232">
    <property type="entry name" value="Mannitol_dh"/>
    <property type="match status" value="1"/>
</dbReference>
<dbReference type="InterPro" id="IPR008927">
    <property type="entry name" value="6-PGluconate_DH-like_C_sf"/>
</dbReference>
<dbReference type="PROSITE" id="PS00974">
    <property type="entry name" value="MANNITOL_DHGENASE"/>
    <property type="match status" value="1"/>
</dbReference>
<dbReference type="EMBL" id="CP061038">
    <property type="protein sequence ID" value="QNQ09952.1"/>
    <property type="molecule type" value="Genomic_DNA"/>
</dbReference>
<dbReference type="GO" id="GO:0016616">
    <property type="term" value="F:oxidoreductase activity, acting on the CH-OH group of donors, NAD or NADP as acceptor"/>
    <property type="evidence" value="ECO:0007669"/>
    <property type="project" value="TreeGrafter"/>
</dbReference>
<organism evidence="5 6">
    <name type="scientific">Sphingomonas alpina</name>
    <dbReference type="NCBI Taxonomy" id="653931"/>
    <lineage>
        <taxon>Bacteria</taxon>
        <taxon>Pseudomonadati</taxon>
        <taxon>Pseudomonadota</taxon>
        <taxon>Alphaproteobacteria</taxon>
        <taxon>Sphingomonadales</taxon>
        <taxon>Sphingomonadaceae</taxon>
        <taxon>Sphingomonas</taxon>
    </lineage>
</organism>